<dbReference type="Proteomes" id="UP000759537">
    <property type="component" value="Unassembled WGS sequence"/>
</dbReference>
<protein>
    <submittedName>
        <fullName evidence="5">Ankyrin repeat-containing domain protein</fullName>
    </submittedName>
</protein>
<accession>A0A9P5N1J5</accession>
<sequence>MLIERGADVTAQNEDGETPLHQASEPDPPYSFLVHALAEVSCILLEQGADVNAQNNAGLTPFRLASQSKHSGDRRAQVLLQHGADPQAGDGTGEEFSLGIFKSDSEMDLGSD</sequence>
<reference evidence="5" key="1">
    <citation type="submission" date="2019-10" db="EMBL/GenBank/DDBJ databases">
        <authorList>
            <consortium name="DOE Joint Genome Institute"/>
            <person name="Kuo A."/>
            <person name="Miyauchi S."/>
            <person name="Kiss E."/>
            <person name="Drula E."/>
            <person name="Kohler A."/>
            <person name="Sanchez-Garcia M."/>
            <person name="Andreopoulos B."/>
            <person name="Barry K.W."/>
            <person name="Bonito G."/>
            <person name="Buee M."/>
            <person name="Carver A."/>
            <person name="Chen C."/>
            <person name="Cichocki N."/>
            <person name="Clum A."/>
            <person name="Culley D."/>
            <person name="Crous P.W."/>
            <person name="Fauchery L."/>
            <person name="Girlanda M."/>
            <person name="Hayes R."/>
            <person name="Keri Z."/>
            <person name="LaButti K."/>
            <person name="Lipzen A."/>
            <person name="Lombard V."/>
            <person name="Magnuson J."/>
            <person name="Maillard F."/>
            <person name="Morin E."/>
            <person name="Murat C."/>
            <person name="Nolan M."/>
            <person name="Ohm R."/>
            <person name="Pangilinan J."/>
            <person name="Pereira M."/>
            <person name="Perotto S."/>
            <person name="Peter M."/>
            <person name="Riley R."/>
            <person name="Sitrit Y."/>
            <person name="Stielow B."/>
            <person name="Szollosi G."/>
            <person name="Zifcakova L."/>
            <person name="Stursova M."/>
            <person name="Spatafora J.W."/>
            <person name="Tedersoo L."/>
            <person name="Vaario L.-M."/>
            <person name="Yamada A."/>
            <person name="Yan M."/>
            <person name="Wang P."/>
            <person name="Xu J."/>
            <person name="Bruns T."/>
            <person name="Baldrian P."/>
            <person name="Vilgalys R."/>
            <person name="Henrissat B."/>
            <person name="Grigoriev I.V."/>
            <person name="Hibbett D."/>
            <person name="Nagy L.G."/>
            <person name="Martin F.M."/>
        </authorList>
    </citation>
    <scope>NUCLEOTIDE SEQUENCE</scope>
    <source>
        <strain evidence="5">Prilba</strain>
    </source>
</reference>
<evidence type="ECO:0000256" key="3">
    <source>
        <dbReference type="PROSITE-ProRule" id="PRU00023"/>
    </source>
</evidence>
<organism evidence="5 6">
    <name type="scientific">Russula ochroleuca</name>
    <dbReference type="NCBI Taxonomy" id="152965"/>
    <lineage>
        <taxon>Eukaryota</taxon>
        <taxon>Fungi</taxon>
        <taxon>Dikarya</taxon>
        <taxon>Basidiomycota</taxon>
        <taxon>Agaricomycotina</taxon>
        <taxon>Agaricomycetes</taxon>
        <taxon>Russulales</taxon>
        <taxon>Russulaceae</taxon>
        <taxon>Russula</taxon>
    </lineage>
</organism>
<dbReference type="Gene3D" id="1.25.40.20">
    <property type="entry name" value="Ankyrin repeat-containing domain"/>
    <property type="match status" value="1"/>
</dbReference>
<dbReference type="PANTHER" id="PTHR24201">
    <property type="entry name" value="ANK_REP_REGION DOMAIN-CONTAINING PROTEIN"/>
    <property type="match status" value="1"/>
</dbReference>
<dbReference type="OrthoDB" id="194358at2759"/>
<dbReference type="SUPFAM" id="SSF48403">
    <property type="entry name" value="Ankyrin repeat"/>
    <property type="match status" value="1"/>
</dbReference>
<evidence type="ECO:0000313" key="5">
    <source>
        <dbReference type="EMBL" id="KAF8483911.1"/>
    </source>
</evidence>
<dbReference type="AlphaFoldDB" id="A0A9P5N1J5"/>
<evidence type="ECO:0000313" key="6">
    <source>
        <dbReference type="Proteomes" id="UP000759537"/>
    </source>
</evidence>
<dbReference type="InterPro" id="IPR036770">
    <property type="entry name" value="Ankyrin_rpt-contain_sf"/>
</dbReference>
<dbReference type="EMBL" id="WHVB01000004">
    <property type="protein sequence ID" value="KAF8483911.1"/>
    <property type="molecule type" value="Genomic_DNA"/>
</dbReference>
<keyword evidence="6" id="KW-1185">Reference proteome</keyword>
<dbReference type="PROSITE" id="PS50088">
    <property type="entry name" value="ANK_REPEAT"/>
    <property type="match status" value="2"/>
</dbReference>
<evidence type="ECO:0000256" key="4">
    <source>
        <dbReference type="SAM" id="MobiDB-lite"/>
    </source>
</evidence>
<keyword evidence="2 3" id="KW-0040">ANK repeat</keyword>
<evidence type="ECO:0000256" key="2">
    <source>
        <dbReference type="ARBA" id="ARBA00023043"/>
    </source>
</evidence>
<feature type="repeat" description="ANK" evidence="3">
    <location>
        <begin position="15"/>
        <end position="56"/>
    </location>
</feature>
<feature type="repeat" description="ANK" evidence="3">
    <location>
        <begin position="57"/>
        <end position="91"/>
    </location>
</feature>
<dbReference type="InterPro" id="IPR002110">
    <property type="entry name" value="Ankyrin_rpt"/>
</dbReference>
<feature type="region of interest" description="Disordered" evidence="4">
    <location>
        <begin position="1"/>
        <end position="27"/>
    </location>
</feature>
<evidence type="ECO:0000256" key="1">
    <source>
        <dbReference type="ARBA" id="ARBA00022737"/>
    </source>
</evidence>
<dbReference type="PANTHER" id="PTHR24201:SF16">
    <property type="entry name" value="ANKYRIN-1-LIKE-RELATED"/>
    <property type="match status" value="1"/>
</dbReference>
<keyword evidence="1" id="KW-0677">Repeat</keyword>
<comment type="caution">
    <text evidence="5">The sequence shown here is derived from an EMBL/GenBank/DDBJ whole genome shotgun (WGS) entry which is preliminary data.</text>
</comment>
<feature type="region of interest" description="Disordered" evidence="4">
    <location>
        <begin position="66"/>
        <end position="112"/>
    </location>
</feature>
<name>A0A9P5N1J5_9AGAM</name>
<gene>
    <name evidence="5" type="ORF">DFH94DRAFT_725266</name>
</gene>
<dbReference type="GO" id="GO:0005634">
    <property type="term" value="C:nucleus"/>
    <property type="evidence" value="ECO:0007669"/>
    <property type="project" value="TreeGrafter"/>
</dbReference>
<reference evidence="5" key="2">
    <citation type="journal article" date="2020" name="Nat. Commun.">
        <title>Large-scale genome sequencing of mycorrhizal fungi provides insights into the early evolution of symbiotic traits.</title>
        <authorList>
            <person name="Miyauchi S."/>
            <person name="Kiss E."/>
            <person name="Kuo A."/>
            <person name="Drula E."/>
            <person name="Kohler A."/>
            <person name="Sanchez-Garcia M."/>
            <person name="Morin E."/>
            <person name="Andreopoulos B."/>
            <person name="Barry K.W."/>
            <person name="Bonito G."/>
            <person name="Buee M."/>
            <person name="Carver A."/>
            <person name="Chen C."/>
            <person name="Cichocki N."/>
            <person name="Clum A."/>
            <person name="Culley D."/>
            <person name="Crous P.W."/>
            <person name="Fauchery L."/>
            <person name="Girlanda M."/>
            <person name="Hayes R.D."/>
            <person name="Keri Z."/>
            <person name="LaButti K."/>
            <person name="Lipzen A."/>
            <person name="Lombard V."/>
            <person name="Magnuson J."/>
            <person name="Maillard F."/>
            <person name="Murat C."/>
            <person name="Nolan M."/>
            <person name="Ohm R.A."/>
            <person name="Pangilinan J."/>
            <person name="Pereira M.F."/>
            <person name="Perotto S."/>
            <person name="Peter M."/>
            <person name="Pfister S."/>
            <person name="Riley R."/>
            <person name="Sitrit Y."/>
            <person name="Stielow J.B."/>
            <person name="Szollosi G."/>
            <person name="Zifcakova L."/>
            <person name="Stursova M."/>
            <person name="Spatafora J.W."/>
            <person name="Tedersoo L."/>
            <person name="Vaario L.M."/>
            <person name="Yamada A."/>
            <person name="Yan M."/>
            <person name="Wang P."/>
            <person name="Xu J."/>
            <person name="Bruns T."/>
            <person name="Baldrian P."/>
            <person name="Vilgalys R."/>
            <person name="Dunand C."/>
            <person name="Henrissat B."/>
            <person name="Grigoriev I.V."/>
            <person name="Hibbett D."/>
            <person name="Nagy L.G."/>
            <person name="Martin F.M."/>
        </authorList>
    </citation>
    <scope>NUCLEOTIDE SEQUENCE</scope>
    <source>
        <strain evidence="5">Prilba</strain>
    </source>
</reference>
<dbReference type="Pfam" id="PF12796">
    <property type="entry name" value="Ank_2"/>
    <property type="match status" value="1"/>
</dbReference>
<proteinExistence type="predicted"/>
<dbReference type="InterPro" id="IPR050776">
    <property type="entry name" value="Ank_Repeat/CDKN_Inhibitor"/>
</dbReference>